<evidence type="ECO:0000313" key="1">
    <source>
        <dbReference type="EMBL" id="KAJ7352662.1"/>
    </source>
</evidence>
<reference evidence="1" key="1">
    <citation type="submission" date="2023-03" db="EMBL/GenBank/DDBJ databases">
        <title>Massive genome expansion in bonnet fungi (Mycena s.s.) driven by repeated elements and novel gene families across ecological guilds.</title>
        <authorList>
            <consortium name="Lawrence Berkeley National Laboratory"/>
            <person name="Harder C.B."/>
            <person name="Miyauchi S."/>
            <person name="Viragh M."/>
            <person name="Kuo A."/>
            <person name="Thoen E."/>
            <person name="Andreopoulos B."/>
            <person name="Lu D."/>
            <person name="Skrede I."/>
            <person name="Drula E."/>
            <person name="Henrissat B."/>
            <person name="Morin E."/>
            <person name="Kohler A."/>
            <person name="Barry K."/>
            <person name="LaButti K."/>
            <person name="Morin E."/>
            <person name="Salamov A."/>
            <person name="Lipzen A."/>
            <person name="Mereny Z."/>
            <person name="Hegedus B."/>
            <person name="Baldrian P."/>
            <person name="Stursova M."/>
            <person name="Weitz H."/>
            <person name="Taylor A."/>
            <person name="Grigoriev I.V."/>
            <person name="Nagy L.G."/>
            <person name="Martin F."/>
            <person name="Kauserud H."/>
        </authorList>
    </citation>
    <scope>NUCLEOTIDE SEQUENCE</scope>
    <source>
        <strain evidence="1">CBHHK002</strain>
    </source>
</reference>
<dbReference type="EMBL" id="JARIHO010000012">
    <property type="protein sequence ID" value="KAJ7352662.1"/>
    <property type="molecule type" value="Genomic_DNA"/>
</dbReference>
<comment type="caution">
    <text evidence="1">The sequence shown here is derived from an EMBL/GenBank/DDBJ whole genome shotgun (WGS) entry which is preliminary data.</text>
</comment>
<gene>
    <name evidence="1" type="ORF">DFH08DRAFT_957445</name>
</gene>
<name>A0AAD7EUJ0_9AGAR</name>
<accession>A0AAD7EUJ0</accession>
<keyword evidence="2" id="KW-1185">Reference proteome</keyword>
<proteinExistence type="predicted"/>
<organism evidence="1 2">
    <name type="scientific">Mycena albidolilacea</name>
    <dbReference type="NCBI Taxonomy" id="1033008"/>
    <lineage>
        <taxon>Eukaryota</taxon>
        <taxon>Fungi</taxon>
        <taxon>Dikarya</taxon>
        <taxon>Basidiomycota</taxon>
        <taxon>Agaricomycotina</taxon>
        <taxon>Agaricomycetes</taxon>
        <taxon>Agaricomycetidae</taxon>
        <taxon>Agaricales</taxon>
        <taxon>Marasmiineae</taxon>
        <taxon>Mycenaceae</taxon>
        <taxon>Mycena</taxon>
    </lineage>
</organism>
<dbReference type="AlphaFoldDB" id="A0AAD7EUJ0"/>
<evidence type="ECO:0000313" key="2">
    <source>
        <dbReference type="Proteomes" id="UP001218218"/>
    </source>
</evidence>
<sequence>MACGDSTTPYWTIVICEDLTLVAWKSASELLAFLTEIFTADLLHRLRIYYEKLGPSPFFLQVQPVVASILSTLDWSGYYKRLFAARYGKELEGGRSSIGSGGRRGRQRVSSLRLARGAWPAPQPKPTRWLQIDTVPRQELTTKRCTTPKSPAQVYYHFLANNQPRIVHLYHRTQLGSMDSIFRVQGIAPPRIANPLSVSPAFDMLNSPAHTLLHISTQHPVALPVPGNPSPPSLLVFELDTALLHSGIPPTPGTEPFRVDYFADTDAEREELRKMHRPNRFLIAIWLSRYNAISKVAIWARDGRTYVLDEVFGFNEAPLFQVAFITLRALECAETYLVDIDAGDDVAGANFTIH</sequence>
<dbReference type="Proteomes" id="UP001218218">
    <property type="component" value="Unassembled WGS sequence"/>
</dbReference>
<protein>
    <submittedName>
        <fullName evidence="1">Uncharacterized protein</fullName>
    </submittedName>
</protein>